<dbReference type="PANTHER" id="PTHR34512:SF30">
    <property type="entry name" value="OUTER MEMBRANE PROTEIN ASSEMBLY FACTOR BAMB"/>
    <property type="match status" value="1"/>
</dbReference>
<dbReference type="RefSeq" id="WP_263740172.1">
    <property type="nucleotide sequence ID" value="NZ_JAOWKZ010000003.1"/>
</dbReference>
<dbReference type="Gene3D" id="2.130.10.10">
    <property type="entry name" value="YVTN repeat-like/Quinoprotein amine dehydrogenase"/>
    <property type="match status" value="1"/>
</dbReference>
<evidence type="ECO:0000259" key="1">
    <source>
        <dbReference type="Pfam" id="PF13360"/>
    </source>
</evidence>
<sequence length="438" mass="44306">MKISQGVGTLAVLALVVGCTKGEVILPGERLDVRTAAMGEDPATAIAAQAEPIALPAAVANADWAQRGGNALHRSGNLALSSAPAQIWTASIGSGDSRKNRITASPVVAGGRIFTLDAEARVTATGTNGATLWQTDLTPASDRSGDASGGGLAAGEGLVFAATGFGELVALDPASGGVVWRQKVEAAIGGAPAVSDGKVFIVARDDAAWAVRAADGKVEWILPGTPSGAGVAGVSAPAVDQRQVVYPFSSGQMIAVAKDSGTGLWQAHVAGKRRGRAYATVSDLTGDPVIADGIVYAGTSAGRFVAINADTGQPVWSAPDGALSAVSVAGGSVFLVNDEDQLMRLNAATGEEIWRVDLPYFTKDKEKRRKAIHAHYGPVLAGGRLVLVSSDGLIRSFDPASGALVGTVDLPGGAATGPAIAGGVLYVVTKDGKLRAFR</sequence>
<dbReference type="SMART" id="SM00564">
    <property type="entry name" value="PQQ"/>
    <property type="match status" value="7"/>
</dbReference>
<dbReference type="InterPro" id="IPR015943">
    <property type="entry name" value="WD40/YVTN_repeat-like_dom_sf"/>
</dbReference>
<dbReference type="PANTHER" id="PTHR34512">
    <property type="entry name" value="CELL SURFACE PROTEIN"/>
    <property type="match status" value="1"/>
</dbReference>
<gene>
    <name evidence="2" type="ORF">OEZ71_11650</name>
</gene>
<dbReference type="Pfam" id="PF13360">
    <property type="entry name" value="PQQ_2"/>
    <property type="match status" value="1"/>
</dbReference>
<keyword evidence="3" id="KW-1185">Reference proteome</keyword>
<dbReference type="EMBL" id="JAOWKZ010000003">
    <property type="protein sequence ID" value="MCV2872949.1"/>
    <property type="molecule type" value="Genomic_DNA"/>
</dbReference>
<accession>A0ABT2ZP89</accession>
<protein>
    <submittedName>
        <fullName evidence="2">PQQ-binding-like beta-propeller repeat protein</fullName>
    </submittedName>
</protein>
<dbReference type="InterPro" id="IPR011047">
    <property type="entry name" value="Quinoprotein_ADH-like_sf"/>
</dbReference>
<dbReference type="PROSITE" id="PS51257">
    <property type="entry name" value="PROKAR_LIPOPROTEIN"/>
    <property type="match status" value="1"/>
</dbReference>
<feature type="domain" description="Pyrrolo-quinoline quinone repeat" evidence="1">
    <location>
        <begin position="119"/>
        <end position="355"/>
    </location>
</feature>
<dbReference type="Proteomes" id="UP001652564">
    <property type="component" value="Unassembled WGS sequence"/>
</dbReference>
<dbReference type="SUPFAM" id="SSF50998">
    <property type="entry name" value="Quinoprotein alcohol dehydrogenase-like"/>
    <property type="match status" value="1"/>
</dbReference>
<dbReference type="InterPro" id="IPR002372">
    <property type="entry name" value="PQQ_rpt_dom"/>
</dbReference>
<name>A0ABT2ZP89_9RHOB</name>
<proteinExistence type="predicted"/>
<organism evidence="2 3">
    <name type="scientific">Albidovulum litorale</name>
    <dbReference type="NCBI Taxonomy" id="2984134"/>
    <lineage>
        <taxon>Bacteria</taxon>
        <taxon>Pseudomonadati</taxon>
        <taxon>Pseudomonadota</taxon>
        <taxon>Alphaproteobacteria</taxon>
        <taxon>Rhodobacterales</taxon>
        <taxon>Paracoccaceae</taxon>
        <taxon>Albidovulum</taxon>
    </lineage>
</organism>
<dbReference type="InterPro" id="IPR018391">
    <property type="entry name" value="PQQ_b-propeller_rpt"/>
</dbReference>
<reference evidence="2 3" key="1">
    <citation type="submission" date="2022-10" db="EMBL/GenBank/DDBJ databases">
        <title>Defluviimonas sp. nov., isolated from ocean surface sediments.</title>
        <authorList>
            <person name="He W."/>
            <person name="Wang L."/>
            <person name="Zhang D.-F."/>
        </authorList>
    </citation>
    <scope>NUCLEOTIDE SEQUENCE [LARGE SCALE GENOMIC DNA]</scope>
    <source>
        <strain evidence="2 3">WL0050</strain>
    </source>
</reference>
<comment type="caution">
    <text evidence="2">The sequence shown here is derived from an EMBL/GenBank/DDBJ whole genome shotgun (WGS) entry which is preliminary data.</text>
</comment>
<evidence type="ECO:0000313" key="2">
    <source>
        <dbReference type="EMBL" id="MCV2872949.1"/>
    </source>
</evidence>
<evidence type="ECO:0000313" key="3">
    <source>
        <dbReference type="Proteomes" id="UP001652564"/>
    </source>
</evidence>